<reference evidence="1 2" key="1">
    <citation type="submission" date="2022-06" db="EMBL/GenBank/DDBJ databases">
        <title>Whole-genome of Asaia lannensis strain LMG 27011T.</title>
        <authorList>
            <person name="Sombolestani A."/>
        </authorList>
    </citation>
    <scope>NUCLEOTIDE SEQUENCE [LARGE SCALE GENOMIC DNA]</scope>
    <source>
        <strain evidence="1 2">NBRC 102526</strain>
    </source>
</reference>
<gene>
    <name evidence="1" type="ORF">NF685_13775</name>
</gene>
<evidence type="ECO:0000313" key="2">
    <source>
        <dbReference type="Proteomes" id="UP001523401"/>
    </source>
</evidence>
<accession>A0ABT1CJQ6</accession>
<proteinExistence type="predicted"/>
<keyword evidence="2" id="KW-1185">Reference proteome</keyword>
<sequence length="125" mass="14529">MANNGDESIGIYLKTSKKIYRSYPDYQNSELNHFERKAIEAGGKFVFKHNGVVVPKDALYAIDYKIGDEEKVSFILKNGFIKWSYFPNLIVKLESSSSKELEEVLRKDKDLSFMKYIFLTKIQTK</sequence>
<protein>
    <submittedName>
        <fullName evidence="1">Uncharacterized protein</fullName>
    </submittedName>
</protein>
<dbReference type="Proteomes" id="UP001523401">
    <property type="component" value="Unassembled WGS sequence"/>
</dbReference>
<evidence type="ECO:0000313" key="1">
    <source>
        <dbReference type="EMBL" id="MCO6161104.1"/>
    </source>
</evidence>
<dbReference type="RefSeq" id="WP_252850071.1">
    <property type="nucleotide sequence ID" value="NZ_BAPW01000001.1"/>
</dbReference>
<name>A0ABT1CJQ6_9PROT</name>
<organism evidence="1 2">
    <name type="scientific">Asaia lannensis NBRC 102526</name>
    <dbReference type="NCBI Taxonomy" id="1307926"/>
    <lineage>
        <taxon>Bacteria</taxon>
        <taxon>Pseudomonadati</taxon>
        <taxon>Pseudomonadota</taxon>
        <taxon>Alphaproteobacteria</taxon>
        <taxon>Acetobacterales</taxon>
        <taxon>Acetobacteraceae</taxon>
        <taxon>Asaia</taxon>
    </lineage>
</organism>
<comment type="caution">
    <text evidence="1">The sequence shown here is derived from an EMBL/GenBank/DDBJ whole genome shotgun (WGS) entry which is preliminary data.</text>
</comment>
<dbReference type="EMBL" id="JAMXQU010000014">
    <property type="protein sequence ID" value="MCO6161104.1"/>
    <property type="molecule type" value="Genomic_DNA"/>
</dbReference>